<dbReference type="SUPFAM" id="SSF52540">
    <property type="entry name" value="P-loop containing nucleoside triphosphate hydrolases"/>
    <property type="match status" value="1"/>
</dbReference>
<dbReference type="CDD" id="cd17932">
    <property type="entry name" value="DEXQc_UvrD"/>
    <property type="match status" value="1"/>
</dbReference>
<keyword evidence="7" id="KW-0413">Isomerase</keyword>
<dbReference type="EMBL" id="DXCL01000042">
    <property type="protein sequence ID" value="HIZ03984.1"/>
    <property type="molecule type" value="Genomic_DNA"/>
</dbReference>
<feature type="domain" description="UvrD-like helicase ATP-binding" evidence="12">
    <location>
        <begin position="7"/>
        <end position="294"/>
    </location>
</feature>
<comment type="catalytic activity">
    <reaction evidence="10">
        <text>ATP + H2O = ADP + phosphate + H(+)</text>
        <dbReference type="Rhea" id="RHEA:13065"/>
        <dbReference type="ChEBI" id="CHEBI:15377"/>
        <dbReference type="ChEBI" id="CHEBI:15378"/>
        <dbReference type="ChEBI" id="CHEBI:30616"/>
        <dbReference type="ChEBI" id="CHEBI:43474"/>
        <dbReference type="ChEBI" id="CHEBI:456216"/>
        <dbReference type="EC" id="5.6.2.4"/>
    </reaction>
</comment>
<comment type="caution">
    <text evidence="14">The sequence shown here is derived from an EMBL/GenBank/DDBJ whole genome shotgun (WGS) entry which is preliminary data.</text>
</comment>
<reference evidence="14" key="1">
    <citation type="journal article" date="2021" name="PeerJ">
        <title>Extensive microbial diversity within the chicken gut microbiome revealed by metagenomics and culture.</title>
        <authorList>
            <person name="Gilroy R."/>
            <person name="Ravi A."/>
            <person name="Getino M."/>
            <person name="Pursley I."/>
            <person name="Horton D.L."/>
            <person name="Alikhan N.F."/>
            <person name="Baker D."/>
            <person name="Gharbi K."/>
            <person name="Hall N."/>
            <person name="Watson M."/>
            <person name="Adriaenssens E.M."/>
            <person name="Foster-Nyarko E."/>
            <person name="Jarju S."/>
            <person name="Secka A."/>
            <person name="Antonio M."/>
            <person name="Oren A."/>
            <person name="Chaudhuri R.R."/>
            <person name="La Ragione R."/>
            <person name="Hildebrand F."/>
            <person name="Pallen M.J."/>
        </authorList>
    </citation>
    <scope>NUCLEOTIDE SEQUENCE</scope>
    <source>
        <strain evidence="14">CHK187-5294</strain>
    </source>
</reference>
<dbReference type="GO" id="GO:0043138">
    <property type="term" value="F:3'-5' DNA helicase activity"/>
    <property type="evidence" value="ECO:0007669"/>
    <property type="project" value="UniProtKB-EC"/>
</dbReference>
<keyword evidence="5 11" id="KW-0067">ATP-binding</keyword>
<comment type="catalytic activity">
    <reaction evidence="8">
        <text>Couples ATP hydrolysis with the unwinding of duplex DNA by translocating in the 3'-5' direction.</text>
        <dbReference type="EC" id="5.6.2.4"/>
    </reaction>
</comment>
<dbReference type="CDD" id="cd18807">
    <property type="entry name" value="SF1_C_UvrD"/>
    <property type="match status" value="1"/>
</dbReference>
<evidence type="ECO:0000256" key="10">
    <source>
        <dbReference type="ARBA" id="ARBA00048988"/>
    </source>
</evidence>
<proteinExistence type="inferred from homology"/>
<evidence type="ECO:0000256" key="4">
    <source>
        <dbReference type="ARBA" id="ARBA00022806"/>
    </source>
</evidence>
<sequence>MENGLLSDLNENQRAAVEETEGYVRVAAGAGSGKTKVLTRRYVYIAKALGVAPEHILSVTFTNKAAWEMRKRIRSYMPDEDGGWILTFHSACHKILKYEIANLAYPSNFMVLDEEDQKTILQRIYTENGLTLRNFPFKKCLDAIEVYKSQSDYVPFLTDPKRETPAPDLPCAEDKKSMHFVILKYLESQRKNFFLDFADLIQFVLYLFEKEPAVLEKWANKFEYIQIDEFQDVSGEQYKLARRLASKHKNLFIVGDPDQTIYSWRGADVRYFNEFPEKFRGAKTILLDTNYRSTPEILAACNSLISRNTDRLDKRLKAAKSGGERPKYRHERSRTAESDFIAEEIGKLHEAGVPLADIAVLYRGNYMSRAVEEALVRKKIPYTIYSGIAFYQRKEIKDALAYLRLCVFGDDLSFLRTVNVPPRGIGKTRLAALQARAEAQGALLLEALRALHAHPLFKSTKAEQFIAAIDEGKAFLQEHDIADALDFILQRSGYTEYMMLCGNQDRLDNLNELKASVRDFVDSAGEEVNAEDYLNGISLISNADAEEKKDCVKLMTVHTAKGLEFKNVFVCCLNEGLFPSRKIRGKEEMEEERRVAYVAMTRAEDRLYLSDAEGFDAHADGALYTSRFLFDIEKDLLDASGSFSEGHLSRSKSYIQKSELDMGCTPAHANIQIFRAGDKVRHPLFGAGTVQELSGGAYTVLFSGGKTRSIAVSADILIPLYEKKA</sequence>
<evidence type="ECO:0000256" key="1">
    <source>
        <dbReference type="ARBA" id="ARBA00009922"/>
    </source>
</evidence>
<dbReference type="Proteomes" id="UP000824132">
    <property type="component" value="Unassembled WGS sequence"/>
</dbReference>
<keyword evidence="4 11" id="KW-0347">Helicase</keyword>
<dbReference type="GO" id="GO:0005524">
    <property type="term" value="F:ATP binding"/>
    <property type="evidence" value="ECO:0007669"/>
    <property type="project" value="UniProtKB-UniRule"/>
</dbReference>
<dbReference type="InterPro" id="IPR014016">
    <property type="entry name" value="UvrD-like_ATP-bd"/>
</dbReference>
<comment type="similarity">
    <text evidence="1">Belongs to the helicase family. UvrD subfamily.</text>
</comment>
<dbReference type="Gene3D" id="3.40.50.300">
    <property type="entry name" value="P-loop containing nucleotide triphosphate hydrolases"/>
    <property type="match status" value="2"/>
</dbReference>
<feature type="binding site" evidence="11">
    <location>
        <begin position="28"/>
        <end position="35"/>
    </location>
    <ligand>
        <name>ATP</name>
        <dbReference type="ChEBI" id="CHEBI:30616"/>
    </ligand>
</feature>
<dbReference type="PROSITE" id="PS51217">
    <property type="entry name" value="UVRD_HELICASE_CTER"/>
    <property type="match status" value="1"/>
</dbReference>
<evidence type="ECO:0000259" key="13">
    <source>
        <dbReference type="PROSITE" id="PS51217"/>
    </source>
</evidence>
<name>A0A9D2D017_9FIRM</name>
<dbReference type="GO" id="GO:0016787">
    <property type="term" value="F:hydrolase activity"/>
    <property type="evidence" value="ECO:0007669"/>
    <property type="project" value="UniProtKB-UniRule"/>
</dbReference>
<evidence type="ECO:0000313" key="14">
    <source>
        <dbReference type="EMBL" id="HIZ03984.1"/>
    </source>
</evidence>
<dbReference type="InterPro" id="IPR000212">
    <property type="entry name" value="DNA_helicase_UvrD/REP"/>
</dbReference>
<evidence type="ECO:0000256" key="5">
    <source>
        <dbReference type="ARBA" id="ARBA00022840"/>
    </source>
</evidence>
<dbReference type="AlphaFoldDB" id="A0A9D2D017"/>
<dbReference type="InterPro" id="IPR014017">
    <property type="entry name" value="DNA_helicase_UvrD-like_C"/>
</dbReference>
<evidence type="ECO:0000256" key="6">
    <source>
        <dbReference type="ARBA" id="ARBA00023125"/>
    </source>
</evidence>
<accession>A0A9D2D017</accession>
<protein>
    <recommendedName>
        <fullName evidence="9">DNA 3'-5' helicase</fullName>
        <ecNumber evidence="9">5.6.2.4</ecNumber>
    </recommendedName>
</protein>
<evidence type="ECO:0000313" key="15">
    <source>
        <dbReference type="Proteomes" id="UP000824132"/>
    </source>
</evidence>
<keyword evidence="6" id="KW-0238">DNA-binding</keyword>
<dbReference type="InterPro" id="IPR027417">
    <property type="entry name" value="P-loop_NTPase"/>
</dbReference>
<evidence type="ECO:0000256" key="8">
    <source>
        <dbReference type="ARBA" id="ARBA00034617"/>
    </source>
</evidence>
<reference evidence="14" key="2">
    <citation type="submission" date="2021-04" db="EMBL/GenBank/DDBJ databases">
        <authorList>
            <person name="Gilroy R."/>
        </authorList>
    </citation>
    <scope>NUCLEOTIDE SEQUENCE</scope>
    <source>
        <strain evidence="14">CHK187-5294</strain>
    </source>
</reference>
<evidence type="ECO:0000256" key="2">
    <source>
        <dbReference type="ARBA" id="ARBA00022741"/>
    </source>
</evidence>
<dbReference type="GO" id="GO:0000725">
    <property type="term" value="P:recombinational repair"/>
    <property type="evidence" value="ECO:0007669"/>
    <property type="project" value="TreeGrafter"/>
</dbReference>
<dbReference type="EC" id="5.6.2.4" evidence="9"/>
<dbReference type="GO" id="GO:0033202">
    <property type="term" value="C:DNA helicase complex"/>
    <property type="evidence" value="ECO:0007669"/>
    <property type="project" value="TreeGrafter"/>
</dbReference>
<evidence type="ECO:0000256" key="11">
    <source>
        <dbReference type="PROSITE-ProRule" id="PRU00560"/>
    </source>
</evidence>
<organism evidence="14 15">
    <name type="scientific">Candidatus Borkfalkia avistercoris</name>
    <dbReference type="NCBI Taxonomy" id="2838504"/>
    <lineage>
        <taxon>Bacteria</taxon>
        <taxon>Bacillati</taxon>
        <taxon>Bacillota</taxon>
        <taxon>Clostridia</taxon>
        <taxon>Christensenellales</taxon>
        <taxon>Christensenellaceae</taxon>
        <taxon>Candidatus Borkfalkia</taxon>
    </lineage>
</organism>
<keyword evidence="2 11" id="KW-0547">Nucleotide-binding</keyword>
<dbReference type="GO" id="GO:0005829">
    <property type="term" value="C:cytosol"/>
    <property type="evidence" value="ECO:0007669"/>
    <property type="project" value="TreeGrafter"/>
</dbReference>
<dbReference type="Gene3D" id="1.10.486.10">
    <property type="entry name" value="PCRA, domain 4"/>
    <property type="match status" value="1"/>
</dbReference>
<dbReference type="InterPro" id="IPR013986">
    <property type="entry name" value="DExx_box_DNA_helicase_dom_sf"/>
</dbReference>
<keyword evidence="3 11" id="KW-0378">Hydrolase</keyword>
<dbReference type="Pfam" id="PF13361">
    <property type="entry name" value="UvrD_C"/>
    <property type="match status" value="1"/>
</dbReference>
<evidence type="ECO:0000256" key="7">
    <source>
        <dbReference type="ARBA" id="ARBA00023235"/>
    </source>
</evidence>
<evidence type="ECO:0000259" key="12">
    <source>
        <dbReference type="PROSITE" id="PS51198"/>
    </source>
</evidence>
<dbReference type="GO" id="GO:0003677">
    <property type="term" value="F:DNA binding"/>
    <property type="evidence" value="ECO:0007669"/>
    <property type="project" value="UniProtKB-KW"/>
</dbReference>
<dbReference type="Pfam" id="PF00580">
    <property type="entry name" value="UvrD-helicase"/>
    <property type="match status" value="1"/>
</dbReference>
<evidence type="ECO:0000256" key="3">
    <source>
        <dbReference type="ARBA" id="ARBA00022801"/>
    </source>
</evidence>
<dbReference type="PANTHER" id="PTHR11070:SF2">
    <property type="entry name" value="ATP-DEPENDENT DNA HELICASE SRS2"/>
    <property type="match status" value="1"/>
</dbReference>
<dbReference type="Gene3D" id="1.10.10.160">
    <property type="match status" value="1"/>
</dbReference>
<feature type="domain" description="UvrD-like helicase C-terminal" evidence="13">
    <location>
        <begin position="295"/>
        <end position="562"/>
    </location>
</feature>
<gene>
    <name evidence="14" type="ORF">H9727_06835</name>
</gene>
<dbReference type="PANTHER" id="PTHR11070">
    <property type="entry name" value="UVRD / RECB / PCRA DNA HELICASE FAMILY MEMBER"/>
    <property type="match status" value="1"/>
</dbReference>
<dbReference type="PROSITE" id="PS51198">
    <property type="entry name" value="UVRD_HELICASE_ATP_BIND"/>
    <property type="match status" value="1"/>
</dbReference>
<evidence type="ECO:0000256" key="9">
    <source>
        <dbReference type="ARBA" id="ARBA00034808"/>
    </source>
</evidence>